<dbReference type="CDD" id="cd00730">
    <property type="entry name" value="rubredoxin"/>
    <property type="match status" value="1"/>
</dbReference>
<dbReference type="PANTHER" id="PTHR47627:SF1">
    <property type="entry name" value="RUBREDOXIN-1-RELATED"/>
    <property type="match status" value="1"/>
</dbReference>
<comment type="cofactor">
    <cofactor evidence="8 9">
        <name>Fe(3+)</name>
        <dbReference type="ChEBI" id="CHEBI:29034"/>
    </cofactor>
    <text evidence="8 9">Binds 1 Fe(3+) ion per subunit.</text>
</comment>
<gene>
    <name evidence="11" type="ORF">CNE99_00080</name>
</gene>
<keyword evidence="5 8" id="KW-0479">Metal-binding</keyword>
<dbReference type="GO" id="GO:0009055">
    <property type="term" value="F:electron transfer activity"/>
    <property type="evidence" value="ECO:0007669"/>
    <property type="project" value="InterPro"/>
</dbReference>
<dbReference type="PROSITE" id="PS00202">
    <property type="entry name" value="RUBREDOXIN"/>
    <property type="match status" value="1"/>
</dbReference>
<dbReference type="GO" id="GO:0005506">
    <property type="term" value="F:iron ion binding"/>
    <property type="evidence" value="ECO:0007669"/>
    <property type="project" value="InterPro"/>
</dbReference>
<evidence type="ECO:0000256" key="5">
    <source>
        <dbReference type="ARBA" id="ARBA00022723"/>
    </source>
</evidence>
<keyword evidence="6 8" id="KW-0249">Electron transport</keyword>
<name>A0A2A5X0D9_9GAMM</name>
<accession>A0A2A5X0D9</accession>
<dbReference type="InterPro" id="IPR024935">
    <property type="entry name" value="Rubredoxin_dom"/>
</dbReference>
<evidence type="ECO:0000256" key="6">
    <source>
        <dbReference type="ARBA" id="ARBA00022982"/>
    </source>
</evidence>
<dbReference type="GO" id="GO:0043448">
    <property type="term" value="P:alkane catabolic process"/>
    <property type="evidence" value="ECO:0007669"/>
    <property type="project" value="TreeGrafter"/>
</dbReference>
<evidence type="ECO:0000313" key="12">
    <source>
        <dbReference type="Proteomes" id="UP000219327"/>
    </source>
</evidence>
<dbReference type="PIRSF" id="PIRSF000071">
    <property type="entry name" value="Rubredoxin"/>
    <property type="match status" value="1"/>
</dbReference>
<evidence type="ECO:0000256" key="2">
    <source>
        <dbReference type="ARBA" id="ARBA00004933"/>
    </source>
</evidence>
<dbReference type="Gene3D" id="2.20.28.10">
    <property type="match status" value="1"/>
</dbReference>
<feature type="binding site" evidence="9">
    <location>
        <position position="6"/>
    </location>
    <ligand>
        <name>Fe cation</name>
        <dbReference type="ChEBI" id="CHEBI:24875"/>
    </ligand>
</feature>
<evidence type="ECO:0000256" key="9">
    <source>
        <dbReference type="PIRSR" id="PIRSR000071-1"/>
    </source>
</evidence>
<evidence type="ECO:0000256" key="8">
    <source>
        <dbReference type="PIRNR" id="PIRNR000071"/>
    </source>
</evidence>
<proteinExistence type="inferred from homology"/>
<reference evidence="11 12" key="1">
    <citation type="submission" date="2017-08" db="EMBL/GenBank/DDBJ databases">
        <title>Fine stratification of microbial communities through a metagenomic profile of the photic zone.</title>
        <authorList>
            <person name="Haro-Moreno J.M."/>
            <person name="Lopez-Perez M."/>
            <person name="De La Torre J."/>
            <person name="Picazo A."/>
            <person name="Camacho A."/>
            <person name="Rodriguez-Valera F."/>
        </authorList>
    </citation>
    <scope>NUCLEOTIDE SEQUENCE [LARGE SCALE GENOMIC DNA]</scope>
    <source>
        <strain evidence="11">MED-G24</strain>
    </source>
</reference>
<keyword evidence="4 8" id="KW-0813">Transport</keyword>
<evidence type="ECO:0000259" key="10">
    <source>
        <dbReference type="PROSITE" id="PS50903"/>
    </source>
</evidence>
<dbReference type="PROSITE" id="PS50903">
    <property type="entry name" value="RUBREDOXIN_LIKE"/>
    <property type="match status" value="1"/>
</dbReference>
<dbReference type="InterPro" id="IPR024922">
    <property type="entry name" value="Rubredoxin"/>
</dbReference>
<dbReference type="AlphaFoldDB" id="A0A2A5X0D9"/>
<dbReference type="Pfam" id="PF00301">
    <property type="entry name" value="Rubredoxin"/>
    <property type="match status" value="1"/>
</dbReference>
<comment type="similarity">
    <text evidence="3 8">Belongs to the rubredoxin family.</text>
</comment>
<feature type="domain" description="Rubredoxin-like" evidence="10">
    <location>
        <begin position="1"/>
        <end position="52"/>
    </location>
</feature>
<organism evidence="11 12">
    <name type="scientific">OM182 bacterium MED-G24</name>
    <dbReference type="NCBI Taxonomy" id="1986255"/>
    <lineage>
        <taxon>Bacteria</taxon>
        <taxon>Pseudomonadati</taxon>
        <taxon>Pseudomonadota</taxon>
        <taxon>Gammaproteobacteria</taxon>
        <taxon>OMG group</taxon>
        <taxon>OM182 clade</taxon>
    </lineage>
</organism>
<feature type="binding site" evidence="9">
    <location>
        <position position="39"/>
    </location>
    <ligand>
        <name>Fe cation</name>
        <dbReference type="ChEBI" id="CHEBI:24875"/>
    </ligand>
</feature>
<dbReference type="SUPFAM" id="SSF57802">
    <property type="entry name" value="Rubredoxin-like"/>
    <property type="match status" value="1"/>
</dbReference>
<dbReference type="PRINTS" id="PR00163">
    <property type="entry name" value="RUBREDOXIN"/>
</dbReference>
<dbReference type="EMBL" id="NTKD01000001">
    <property type="protein sequence ID" value="PDH42249.1"/>
    <property type="molecule type" value="Genomic_DNA"/>
</dbReference>
<evidence type="ECO:0000256" key="7">
    <source>
        <dbReference type="ARBA" id="ARBA00023004"/>
    </source>
</evidence>
<feature type="binding site" evidence="9">
    <location>
        <position position="42"/>
    </location>
    <ligand>
        <name>Fe cation</name>
        <dbReference type="ChEBI" id="CHEBI:24875"/>
    </ligand>
</feature>
<dbReference type="InterPro" id="IPR024934">
    <property type="entry name" value="Rubredoxin-like_dom"/>
</dbReference>
<comment type="pathway">
    <text evidence="2">Hydrocarbon metabolism; alkane degradation.</text>
</comment>
<evidence type="ECO:0000256" key="3">
    <source>
        <dbReference type="ARBA" id="ARBA00005337"/>
    </source>
</evidence>
<feature type="binding site" evidence="9">
    <location>
        <position position="9"/>
    </location>
    <ligand>
        <name>Fe cation</name>
        <dbReference type="ChEBI" id="CHEBI:24875"/>
    </ligand>
</feature>
<evidence type="ECO:0000313" key="11">
    <source>
        <dbReference type="EMBL" id="PDH42249.1"/>
    </source>
</evidence>
<dbReference type="FunFam" id="2.20.28.10:FF:000001">
    <property type="entry name" value="Rubredoxin"/>
    <property type="match status" value="1"/>
</dbReference>
<comment type="caution">
    <text evidence="11">The sequence shown here is derived from an EMBL/GenBank/DDBJ whole genome shotgun (WGS) entry which is preliminary data.</text>
</comment>
<sequence>MKKYQCIVCGFIYDEAEGLASEGIDAGTRWDDIPDDWMCPECGVGKADFDMIEID</sequence>
<dbReference type="Proteomes" id="UP000219327">
    <property type="component" value="Unassembled WGS sequence"/>
</dbReference>
<keyword evidence="7 8" id="KW-0408">Iron</keyword>
<dbReference type="InterPro" id="IPR018527">
    <property type="entry name" value="Rubredoxin_Fe_BS"/>
</dbReference>
<evidence type="ECO:0000256" key="1">
    <source>
        <dbReference type="ARBA" id="ARBA00002792"/>
    </source>
</evidence>
<protein>
    <recommendedName>
        <fullName evidence="8">Rubredoxin</fullName>
    </recommendedName>
</protein>
<comment type="function">
    <text evidence="1">Involved in the hydrocarbon hydroxylating system, which transfers electrons from NADH to rubredoxin reductase and then through rubredoxin to alkane 1 monooxygenase.</text>
</comment>
<dbReference type="InterPro" id="IPR050526">
    <property type="entry name" value="Rubredoxin_ET"/>
</dbReference>
<evidence type="ECO:0000256" key="4">
    <source>
        <dbReference type="ARBA" id="ARBA00022448"/>
    </source>
</evidence>
<dbReference type="PANTHER" id="PTHR47627">
    <property type="entry name" value="RUBREDOXIN"/>
    <property type="match status" value="1"/>
</dbReference>